<comment type="similarity">
    <text evidence="2">Belongs to the metallo-dependent hydrolases superfamily. Adenosine and AMP deaminases family.</text>
</comment>
<keyword evidence="6" id="KW-0862">Zinc</keyword>
<evidence type="ECO:0000256" key="1">
    <source>
        <dbReference type="ARBA" id="ARBA00001947"/>
    </source>
</evidence>
<dbReference type="Gene3D" id="3.20.20.140">
    <property type="entry name" value="Metal-dependent hydrolases"/>
    <property type="match status" value="1"/>
</dbReference>
<dbReference type="InterPro" id="IPR032466">
    <property type="entry name" value="Metal_Hydrolase"/>
</dbReference>
<keyword evidence="4" id="KW-0479">Metal-binding</keyword>
<evidence type="ECO:0000313" key="8">
    <source>
        <dbReference type="EMBL" id="QCB27797.1"/>
    </source>
</evidence>
<evidence type="ECO:0000256" key="6">
    <source>
        <dbReference type="ARBA" id="ARBA00022833"/>
    </source>
</evidence>
<dbReference type="InterPro" id="IPR001365">
    <property type="entry name" value="A_deaminase_dom"/>
</dbReference>
<reference evidence="8 9" key="1">
    <citation type="submission" date="2019-04" db="EMBL/GenBank/DDBJ databases">
        <title>Corynebacterium endometrii sp. nov., isolated from the uterus of a cow with endometritis.</title>
        <authorList>
            <person name="Ballas P."/>
            <person name="Ruckert C."/>
            <person name="Wagener K."/>
            <person name="Drillich M."/>
            <person name="Kaempfer P."/>
            <person name="Busse H.-J."/>
            <person name="Ehling-Schulz M."/>
        </authorList>
    </citation>
    <scope>NUCLEOTIDE SEQUENCE [LARGE SCALE GENOMIC DNA]</scope>
    <source>
        <strain evidence="8 9">LMM-1653</strain>
    </source>
</reference>
<dbReference type="GO" id="GO:0046103">
    <property type="term" value="P:inosine biosynthetic process"/>
    <property type="evidence" value="ECO:0007669"/>
    <property type="project" value="TreeGrafter"/>
</dbReference>
<dbReference type="PANTHER" id="PTHR11409">
    <property type="entry name" value="ADENOSINE DEAMINASE"/>
    <property type="match status" value="1"/>
</dbReference>
<dbReference type="Proteomes" id="UP000296352">
    <property type="component" value="Chromosome"/>
</dbReference>
<dbReference type="KEGG" id="cee:CENDO_02495"/>
<dbReference type="EMBL" id="CP039247">
    <property type="protein sequence ID" value="QCB27797.1"/>
    <property type="molecule type" value="Genomic_DNA"/>
</dbReference>
<proteinExistence type="inferred from homology"/>
<gene>
    <name evidence="8" type="ORF">CENDO_02495</name>
</gene>
<dbReference type="PANTHER" id="PTHR11409:SF43">
    <property type="entry name" value="ADENOSINE DEAMINASE"/>
    <property type="match status" value="1"/>
</dbReference>
<evidence type="ECO:0000256" key="4">
    <source>
        <dbReference type="ARBA" id="ARBA00022723"/>
    </source>
</evidence>
<dbReference type="GO" id="GO:0005829">
    <property type="term" value="C:cytosol"/>
    <property type="evidence" value="ECO:0007669"/>
    <property type="project" value="TreeGrafter"/>
</dbReference>
<evidence type="ECO:0000313" key="9">
    <source>
        <dbReference type="Proteomes" id="UP000296352"/>
    </source>
</evidence>
<dbReference type="EC" id="3.5.4.4" evidence="3"/>
<dbReference type="InterPro" id="IPR006330">
    <property type="entry name" value="Ado/ade_deaminase"/>
</dbReference>
<name>A0A4P7QGN4_9CORY</name>
<dbReference type="Pfam" id="PF00962">
    <property type="entry name" value="A_deaminase"/>
    <property type="match status" value="1"/>
</dbReference>
<dbReference type="SUPFAM" id="SSF51556">
    <property type="entry name" value="Metallo-dependent hydrolases"/>
    <property type="match status" value="1"/>
</dbReference>
<sequence length="323" mass="34945">MVRMHDAPIISPENKSSSREIIETLPKVDLHVHVPAAGDPREDVHACLEKLAADRVAYAELRVSPESYEGRPAEIISLALEGLDVPGIDARLVIEVRKDTGRAEEIAGLAVECAQRDPRVVGADFAGPGSLDAVAQAAAVLRQAYVPFSVQAGAEDFEEISQAVQLGATRIGFATAVLEDFTATVDGIVPGKVSSWLRDRRVTIESAPLHEQRQGALDDIEDHPLPLLHQLGFTCAICAGDGASGSLTDVFEALHERFTYGLEEFFEHTVKALDNAYCAMEDRQHILETYIVPGYRAYADAEYAEDAAFAGKPDADAEDGEQH</sequence>
<accession>A0A4P7QGN4</accession>
<dbReference type="GO" id="GO:0004000">
    <property type="term" value="F:adenosine deaminase activity"/>
    <property type="evidence" value="ECO:0007669"/>
    <property type="project" value="UniProtKB-ARBA"/>
</dbReference>
<keyword evidence="5" id="KW-0378">Hydrolase</keyword>
<evidence type="ECO:0000256" key="5">
    <source>
        <dbReference type="ARBA" id="ARBA00022801"/>
    </source>
</evidence>
<feature type="domain" description="Adenosine deaminase" evidence="7">
    <location>
        <begin position="44"/>
        <end position="289"/>
    </location>
</feature>
<evidence type="ECO:0000256" key="2">
    <source>
        <dbReference type="ARBA" id="ARBA00006676"/>
    </source>
</evidence>
<dbReference type="GO" id="GO:0006154">
    <property type="term" value="P:adenosine catabolic process"/>
    <property type="evidence" value="ECO:0007669"/>
    <property type="project" value="TreeGrafter"/>
</dbReference>
<keyword evidence="9" id="KW-1185">Reference proteome</keyword>
<protein>
    <recommendedName>
        <fullName evidence="3">adenosine deaminase</fullName>
        <ecNumber evidence="3">3.5.4.4</ecNumber>
    </recommendedName>
</protein>
<comment type="cofactor">
    <cofactor evidence="1">
        <name>Zn(2+)</name>
        <dbReference type="ChEBI" id="CHEBI:29105"/>
    </cofactor>
</comment>
<organism evidence="8 9">
    <name type="scientific">Corynebacterium endometrii</name>
    <dbReference type="NCBI Taxonomy" id="2488819"/>
    <lineage>
        <taxon>Bacteria</taxon>
        <taxon>Bacillati</taxon>
        <taxon>Actinomycetota</taxon>
        <taxon>Actinomycetes</taxon>
        <taxon>Mycobacteriales</taxon>
        <taxon>Corynebacteriaceae</taxon>
        <taxon>Corynebacterium</taxon>
    </lineage>
</organism>
<dbReference type="GO" id="GO:0043103">
    <property type="term" value="P:hypoxanthine salvage"/>
    <property type="evidence" value="ECO:0007669"/>
    <property type="project" value="TreeGrafter"/>
</dbReference>
<dbReference type="GO" id="GO:0046872">
    <property type="term" value="F:metal ion binding"/>
    <property type="evidence" value="ECO:0007669"/>
    <property type="project" value="UniProtKB-KW"/>
</dbReference>
<evidence type="ECO:0000259" key="7">
    <source>
        <dbReference type="Pfam" id="PF00962"/>
    </source>
</evidence>
<dbReference type="AlphaFoldDB" id="A0A4P7QGN4"/>
<evidence type="ECO:0000256" key="3">
    <source>
        <dbReference type="ARBA" id="ARBA00012784"/>
    </source>
</evidence>